<dbReference type="InterPro" id="IPR002885">
    <property type="entry name" value="PPR_rpt"/>
</dbReference>
<dbReference type="AlphaFoldDB" id="A0AAV9C419"/>
<dbReference type="Proteomes" id="UP001180020">
    <property type="component" value="Unassembled WGS sequence"/>
</dbReference>
<dbReference type="PANTHER" id="PTHR47926">
    <property type="entry name" value="PENTATRICOPEPTIDE REPEAT-CONTAINING PROTEIN"/>
    <property type="match status" value="1"/>
</dbReference>
<name>A0AAV9C419_ACOCL</name>
<keyword evidence="1" id="KW-0677">Repeat</keyword>
<dbReference type="GO" id="GO:0003723">
    <property type="term" value="F:RNA binding"/>
    <property type="evidence" value="ECO:0007669"/>
    <property type="project" value="InterPro"/>
</dbReference>
<feature type="repeat" description="PPR" evidence="2">
    <location>
        <begin position="85"/>
        <end position="115"/>
    </location>
</feature>
<dbReference type="PANTHER" id="PTHR47926:SF468">
    <property type="entry name" value="PENTATRICOPEPTIDE REPEAT-CONTAINING PROTEIN"/>
    <property type="match status" value="1"/>
</dbReference>
<dbReference type="InterPro" id="IPR046960">
    <property type="entry name" value="PPR_At4g14850-like_plant"/>
</dbReference>
<proteinExistence type="predicted"/>
<dbReference type="Gene3D" id="1.25.40.10">
    <property type="entry name" value="Tetratricopeptide repeat domain"/>
    <property type="match status" value="1"/>
</dbReference>
<evidence type="ECO:0000256" key="1">
    <source>
        <dbReference type="ARBA" id="ARBA00022737"/>
    </source>
</evidence>
<reference evidence="3" key="1">
    <citation type="journal article" date="2023" name="Nat. Commun.">
        <title>Diploid and tetraploid genomes of Acorus and the evolution of monocots.</title>
        <authorList>
            <person name="Ma L."/>
            <person name="Liu K.W."/>
            <person name="Li Z."/>
            <person name="Hsiao Y.Y."/>
            <person name="Qi Y."/>
            <person name="Fu T."/>
            <person name="Tang G.D."/>
            <person name="Zhang D."/>
            <person name="Sun W.H."/>
            <person name="Liu D.K."/>
            <person name="Li Y."/>
            <person name="Chen G.Z."/>
            <person name="Liu X.D."/>
            <person name="Liao X.Y."/>
            <person name="Jiang Y.T."/>
            <person name="Yu X."/>
            <person name="Hao Y."/>
            <person name="Huang J."/>
            <person name="Zhao X.W."/>
            <person name="Ke S."/>
            <person name="Chen Y.Y."/>
            <person name="Wu W.L."/>
            <person name="Hsu J.L."/>
            <person name="Lin Y.F."/>
            <person name="Huang M.D."/>
            <person name="Li C.Y."/>
            <person name="Huang L."/>
            <person name="Wang Z.W."/>
            <person name="Zhao X."/>
            <person name="Zhong W.Y."/>
            <person name="Peng D.H."/>
            <person name="Ahmad S."/>
            <person name="Lan S."/>
            <person name="Zhang J.S."/>
            <person name="Tsai W.C."/>
            <person name="Van de Peer Y."/>
            <person name="Liu Z.J."/>
        </authorList>
    </citation>
    <scope>NUCLEOTIDE SEQUENCE</scope>
    <source>
        <strain evidence="3">CP</strain>
    </source>
</reference>
<gene>
    <name evidence="3" type="primary">PCMP-E10</name>
    <name evidence="3" type="ORF">QJS10_CPB21g00639</name>
</gene>
<protein>
    <submittedName>
        <fullName evidence="3">Pentatricopeptide repeat-containing protein</fullName>
    </submittedName>
</protein>
<dbReference type="PROSITE" id="PS51375">
    <property type="entry name" value="PPR"/>
    <property type="match status" value="1"/>
</dbReference>
<evidence type="ECO:0000313" key="3">
    <source>
        <dbReference type="EMBL" id="KAK1283661.1"/>
    </source>
</evidence>
<comment type="caution">
    <text evidence="3">The sequence shown here is derived from an EMBL/GenBank/DDBJ whole genome shotgun (WGS) entry which is preliminary data.</text>
</comment>
<dbReference type="NCBIfam" id="TIGR00756">
    <property type="entry name" value="PPR"/>
    <property type="match status" value="1"/>
</dbReference>
<keyword evidence="4" id="KW-1185">Reference proteome</keyword>
<reference evidence="3" key="2">
    <citation type="submission" date="2023-06" db="EMBL/GenBank/DDBJ databases">
        <authorList>
            <person name="Ma L."/>
            <person name="Liu K.-W."/>
            <person name="Li Z."/>
            <person name="Hsiao Y.-Y."/>
            <person name="Qi Y."/>
            <person name="Fu T."/>
            <person name="Tang G."/>
            <person name="Zhang D."/>
            <person name="Sun W.-H."/>
            <person name="Liu D.-K."/>
            <person name="Li Y."/>
            <person name="Chen G.-Z."/>
            <person name="Liu X.-D."/>
            <person name="Liao X.-Y."/>
            <person name="Jiang Y.-T."/>
            <person name="Yu X."/>
            <person name="Hao Y."/>
            <person name="Huang J."/>
            <person name="Zhao X.-W."/>
            <person name="Ke S."/>
            <person name="Chen Y.-Y."/>
            <person name="Wu W.-L."/>
            <person name="Hsu J.-L."/>
            <person name="Lin Y.-F."/>
            <person name="Huang M.-D."/>
            <person name="Li C.-Y."/>
            <person name="Huang L."/>
            <person name="Wang Z.-W."/>
            <person name="Zhao X."/>
            <person name="Zhong W.-Y."/>
            <person name="Peng D.-H."/>
            <person name="Ahmad S."/>
            <person name="Lan S."/>
            <person name="Zhang J.-S."/>
            <person name="Tsai W.-C."/>
            <person name="Van De Peer Y."/>
            <person name="Liu Z.-J."/>
        </authorList>
    </citation>
    <scope>NUCLEOTIDE SEQUENCE</scope>
    <source>
        <strain evidence="3">CP</strain>
        <tissue evidence="3">Leaves</tissue>
    </source>
</reference>
<evidence type="ECO:0000313" key="4">
    <source>
        <dbReference type="Proteomes" id="UP001180020"/>
    </source>
</evidence>
<organism evidence="3 4">
    <name type="scientific">Acorus calamus</name>
    <name type="common">Sweet flag</name>
    <dbReference type="NCBI Taxonomy" id="4465"/>
    <lineage>
        <taxon>Eukaryota</taxon>
        <taxon>Viridiplantae</taxon>
        <taxon>Streptophyta</taxon>
        <taxon>Embryophyta</taxon>
        <taxon>Tracheophyta</taxon>
        <taxon>Spermatophyta</taxon>
        <taxon>Magnoliopsida</taxon>
        <taxon>Liliopsida</taxon>
        <taxon>Acoraceae</taxon>
        <taxon>Acorus</taxon>
    </lineage>
</organism>
<evidence type="ECO:0000256" key="2">
    <source>
        <dbReference type="PROSITE-ProRule" id="PRU00708"/>
    </source>
</evidence>
<dbReference type="InterPro" id="IPR011990">
    <property type="entry name" value="TPR-like_helical_dom_sf"/>
</dbReference>
<dbReference type="EMBL" id="JAUJYO010000021">
    <property type="protein sequence ID" value="KAK1283661.1"/>
    <property type="molecule type" value="Genomic_DNA"/>
</dbReference>
<sequence>MKEGLSFSLECETPEKSRTWHTLSSVLRCMRRSRSAQAWNANPSARRENAGRGHAYQQLAHHNVPRRGSISDAKAVFDGMTTRKDAVTWNTMIGGYAHHGFAREALNLFAEMKSAV</sequence>
<accession>A0AAV9C419</accession>
<dbReference type="GO" id="GO:0009451">
    <property type="term" value="P:RNA modification"/>
    <property type="evidence" value="ECO:0007669"/>
    <property type="project" value="InterPro"/>
</dbReference>
<dbReference type="Pfam" id="PF01535">
    <property type="entry name" value="PPR"/>
    <property type="match status" value="1"/>
</dbReference>